<keyword evidence="3" id="KW-1185">Reference proteome</keyword>
<reference evidence="2 3" key="1">
    <citation type="submission" date="2023-11" db="EMBL/GenBank/DDBJ databases">
        <title>Halocaridina rubra genome assembly.</title>
        <authorList>
            <person name="Smith C."/>
        </authorList>
    </citation>
    <scope>NUCLEOTIDE SEQUENCE [LARGE SCALE GENOMIC DNA]</scope>
    <source>
        <strain evidence="2">EP-1</strain>
        <tissue evidence="2">Whole</tissue>
    </source>
</reference>
<evidence type="ECO:0000313" key="2">
    <source>
        <dbReference type="EMBL" id="KAK7077687.1"/>
    </source>
</evidence>
<accession>A0AAN8X6X3</accession>
<keyword evidence="1" id="KW-1133">Transmembrane helix</keyword>
<keyword evidence="1" id="KW-0812">Transmembrane</keyword>
<feature type="transmembrane region" description="Helical" evidence="1">
    <location>
        <begin position="44"/>
        <end position="66"/>
    </location>
</feature>
<organism evidence="2 3">
    <name type="scientific">Halocaridina rubra</name>
    <name type="common">Hawaiian red shrimp</name>
    <dbReference type="NCBI Taxonomy" id="373956"/>
    <lineage>
        <taxon>Eukaryota</taxon>
        <taxon>Metazoa</taxon>
        <taxon>Ecdysozoa</taxon>
        <taxon>Arthropoda</taxon>
        <taxon>Crustacea</taxon>
        <taxon>Multicrustacea</taxon>
        <taxon>Malacostraca</taxon>
        <taxon>Eumalacostraca</taxon>
        <taxon>Eucarida</taxon>
        <taxon>Decapoda</taxon>
        <taxon>Pleocyemata</taxon>
        <taxon>Caridea</taxon>
        <taxon>Atyoidea</taxon>
        <taxon>Atyidae</taxon>
        <taxon>Halocaridina</taxon>
    </lineage>
</organism>
<name>A0AAN8X6X3_HALRR</name>
<feature type="transmembrane region" description="Helical" evidence="1">
    <location>
        <begin position="136"/>
        <end position="162"/>
    </location>
</feature>
<sequence length="171" mass="19011">MEIWSGVHLVAKIILKILELVCVIAAIVLCMVTGYAISFKRGEIFFGDGTLMLAAVITPLLIIFTLDWNRIGFLFEAIVNFIFGVFHIVAGGITFGTYHDFDFLETLLDILGLREPYGRHHDASVFDEIARKRPQALALGAMHIVGGGFYLIDWGYTLVLYAKAKRSISPS</sequence>
<keyword evidence="1" id="KW-0472">Membrane</keyword>
<evidence type="ECO:0000256" key="1">
    <source>
        <dbReference type="SAM" id="Phobius"/>
    </source>
</evidence>
<dbReference type="AlphaFoldDB" id="A0AAN8X6X3"/>
<feature type="transmembrane region" description="Helical" evidence="1">
    <location>
        <begin position="78"/>
        <end position="98"/>
    </location>
</feature>
<comment type="caution">
    <text evidence="2">The sequence shown here is derived from an EMBL/GenBank/DDBJ whole genome shotgun (WGS) entry which is preliminary data.</text>
</comment>
<proteinExistence type="predicted"/>
<protein>
    <submittedName>
        <fullName evidence="2">Uncharacterized protein</fullName>
    </submittedName>
</protein>
<evidence type="ECO:0000313" key="3">
    <source>
        <dbReference type="Proteomes" id="UP001381693"/>
    </source>
</evidence>
<gene>
    <name evidence="2" type="ORF">SK128_006526</name>
</gene>
<feature type="transmembrane region" description="Helical" evidence="1">
    <location>
        <begin position="17"/>
        <end position="38"/>
    </location>
</feature>
<dbReference type="EMBL" id="JAXCGZ010008395">
    <property type="protein sequence ID" value="KAK7077687.1"/>
    <property type="molecule type" value="Genomic_DNA"/>
</dbReference>
<dbReference type="Proteomes" id="UP001381693">
    <property type="component" value="Unassembled WGS sequence"/>
</dbReference>